<evidence type="ECO:0000256" key="7">
    <source>
        <dbReference type="SAM" id="Phobius"/>
    </source>
</evidence>
<name>A0A1I1B1K3_9PSEU</name>
<dbReference type="InterPro" id="IPR036259">
    <property type="entry name" value="MFS_trans_sf"/>
</dbReference>
<evidence type="ECO:0000256" key="3">
    <source>
        <dbReference type="ARBA" id="ARBA00022692"/>
    </source>
</evidence>
<feature type="region of interest" description="Disordered" evidence="6">
    <location>
        <begin position="411"/>
        <end position="430"/>
    </location>
</feature>
<protein>
    <submittedName>
        <fullName evidence="8">Predicted arabinose efflux permease, MFS family</fullName>
    </submittedName>
</protein>
<feature type="transmembrane region" description="Helical" evidence="7">
    <location>
        <begin position="239"/>
        <end position="261"/>
    </location>
</feature>
<feature type="transmembrane region" description="Helical" evidence="7">
    <location>
        <begin position="94"/>
        <end position="120"/>
    </location>
</feature>
<dbReference type="PANTHER" id="PTHR23513:SF11">
    <property type="entry name" value="STAPHYLOFERRIN A TRANSPORTER"/>
    <property type="match status" value="1"/>
</dbReference>
<feature type="transmembrane region" description="Helical" evidence="7">
    <location>
        <begin position="385"/>
        <end position="403"/>
    </location>
</feature>
<dbReference type="PANTHER" id="PTHR23513">
    <property type="entry name" value="INTEGRAL MEMBRANE EFFLUX PROTEIN-RELATED"/>
    <property type="match status" value="1"/>
</dbReference>
<dbReference type="AlphaFoldDB" id="A0A1I1B1K3"/>
<keyword evidence="5 7" id="KW-0472">Membrane</keyword>
<sequence>MAMPDPRAARFGEVLAVGEFRSLFAAQLVTVMGDQLARVALSILVFDRTGSPGWAAAVYAATFLPDLLGGPLLSGLADRYPRRTVMVSADLARVVLVGLMALPGMPLPVVGGLLVVVQVLNPPWNAARAALLTHVVSDRQFVSAMGLLSMVVQSGQVVGFAGGGLLVAWLGPHGALATDAGTFGVSALVLLAGVRQRPAAAAPDVASSAGAGSSRGRAWWSLVRGGMLLVWSDRRLRSLVALGCVSGFYIAGEALAAPYAAELGGGSVTVGLLLGAFAAGSVAGMALLARVPEVYRRRLLVPLPVLACAVLLGCAADPGLVVTLLLFTISGCASAYNLVASTVFVQLTPDSQRAQAFGLAITALRVSQGVGVVVAGLAAERLGPHLVVAFAGALGTVAALAACDSWRRASARAPGPDAASGPGTGGARLS</sequence>
<keyword evidence="2" id="KW-1003">Cell membrane</keyword>
<keyword evidence="9" id="KW-1185">Reference proteome</keyword>
<organism evidence="8 9">
    <name type="scientific">Amycolatopsis marina</name>
    <dbReference type="NCBI Taxonomy" id="490629"/>
    <lineage>
        <taxon>Bacteria</taxon>
        <taxon>Bacillati</taxon>
        <taxon>Actinomycetota</taxon>
        <taxon>Actinomycetes</taxon>
        <taxon>Pseudonocardiales</taxon>
        <taxon>Pseudonocardiaceae</taxon>
        <taxon>Amycolatopsis</taxon>
    </lineage>
</organism>
<evidence type="ECO:0000313" key="9">
    <source>
        <dbReference type="Proteomes" id="UP000243799"/>
    </source>
</evidence>
<comment type="subcellular location">
    <subcellularLocation>
        <location evidence="1">Cell membrane</location>
        <topology evidence="1">Multi-pass membrane protein</topology>
    </subcellularLocation>
</comment>
<feature type="transmembrane region" description="Helical" evidence="7">
    <location>
        <begin position="53"/>
        <end position="74"/>
    </location>
</feature>
<dbReference type="Pfam" id="PF07690">
    <property type="entry name" value="MFS_1"/>
    <property type="match status" value="1"/>
</dbReference>
<feature type="transmembrane region" description="Helical" evidence="7">
    <location>
        <begin position="267"/>
        <end position="287"/>
    </location>
</feature>
<evidence type="ECO:0000256" key="4">
    <source>
        <dbReference type="ARBA" id="ARBA00022989"/>
    </source>
</evidence>
<dbReference type="Proteomes" id="UP000243799">
    <property type="component" value="Unassembled WGS sequence"/>
</dbReference>
<feature type="transmembrane region" description="Helical" evidence="7">
    <location>
        <begin position="299"/>
        <end position="318"/>
    </location>
</feature>
<dbReference type="SUPFAM" id="SSF103473">
    <property type="entry name" value="MFS general substrate transporter"/>
    <property type="match status" value="1"/>
</dbReference>
<gene>
    <name evidence="8" type="ORF">SAMN05216266_111168</name>
</gene>
<dbReference type="EMBL" id="FOKG01000011">
    <property type="protein sequence ID" value="SFB44131.1"/>
    <property type="molecule type" value="Genomic_DNA"/>
</dbReference>
<evidence type="ECO:0000256" key="2">
    <source>
        <dbReference type="ARBA" id="ARBA00022475"/>
    </source>
</evidence>
<feature type="transmembrane region" description="Helical" evidence="7">
    <location>
        <begin position="175"/>
        <end position="194"/>
    </location>
</feature>
<evidence type="ECO:0000256" key="5">
    <source>
        <dbReference type="ARBA" id="ARBA00023136"/>
    </source>
</evidence>
<feature type="transmembrane region" description="Helical" evidence="7">
    <location>
        <begin position="357"/>
        <end position="379"/>
    </location>
</feature>
<dbReference type="InterPro" id="IPR011701">
    <property type="entry name" value="MFS"/>
</dbReference>
<dbReference type="Gene3D" id="1.20.1250.20">
    <property type="entry name" value="MFS general substrate transporter like domains"/>
    <property type="match status" value="1"/>
</dbReference>
<dbReference type="STRING" id="490629.SAMN05216266_111168"/>
<feature type="transmembrane region" description="Helical" evidence="7">
    <location>
        <begin position="324"/>
        <end position="345"/>
    </location>
</feature>
<keyword evidence="3 7" id="KW-0812">Transmembrane</keyword>
<evidence type="ECO:0000256" key="1">
    <source>
        <dbReference type="ARBA" id="ARBA00004651"/>
    </source>
</evidence>
<dbReference type="GO" id="GO:0022857">
    <property type="term" value="F:transmembrane transporter activity"/>
    <property type="evidence" value="ECO:0007669"/>
    <property type="project" value="InterPro"/>
</dbReference>
<evidence type="ECO:0000256" key="6">
    <source>
        <dbReference type="SAM" id="MobiDB-lite"/>
    </source>
</evidence>
<proteinExistence type="predicted"/>
<keyword evidence="4 7" id="KW-1133">Transmembrane helix</keyword>
<dbReference type="CDD" id="cd06173">
    <property type="entry name" value="MFS_MefA_like"/>
    <property type="match status" value="1"/>
</dbReference>
<dbReference type="GO" id="GO:0005886">
    <property type="term" value="C:plasma membrane"/>
    <property type="evidence" value="ECO:0007669"/>
    <property type="project" value="UniProtKB-SubCell"/>
</dbReference>
<accession>A0A1I1B1K3</accession>
<evidence type="ECO:0000313" key="8">
    <source>
        <dbReference type="EMBL" id="SFB44131.1"/>
    </source>
</evidence>
<reference evidence="9" key="1">
    <citation type="submission" date="2016-10" db="EMBL/GenBank/DDBJ databases">
        <authorList>
            <person name="Varghese N."/>
            <person name="Submissions S."/>
        </authorList>
    </citation>
    <scope>NUCLEOTIDE SEQUENCE [LARGE SCALE GENOMIC DNA]</scope>
    <source>
        <strain evidence="9">CGMCC 4.3568</strain>
    </source>
</reference>